<organism evidence="1">
    <name type="scientific">hydrothermal vent metagenome</name>
    <dbReference type="NCBI Taxonomy" id="652676"/>
    <lineage>
        <taxon>unclassified sequences</taxon>
        <taxon>metagenomes</taxon>
        <taxon>ecological metagenomes</taxon>
    </lineage>
</organism>
<protein>
    <submittedName>
        <fullName evidence="1">Uncharacterized protein</fullName>
    </submittedName>
</protein>
<dbReference type="EMBL" id="UOFV01000512">
    <property type="protein sequence ID" value="VAX05059.1"/>
    <property type="molecule type" value="Genomic_DNA"/>
</dbReference>
<sequence length="324" mass="36331">MKLTPITTTFLIAGAVFFPGTPAYSASCCGGGSSSSLLLPKASHAMIDTSIDIEQYDGFWNKEGDHINDPPGSDLNQYRLNLAYAHRLASRWQASVIMPYIWNDNQYSGLDTQTNGLGDTRINLWYEAFDDVTCVWKIKKLSDLKPSAYFGATLTLPSGVSPFDDVDNNFDITGRGFYRLDGNILIEKTIYPWSTALLISYGKYFERSVNREYGKYVEPYDMNLGDRLLATLSFGYTQFLDSMDTVTYTLAFSHLQEEKAEINGRTDPTSGFEKRSFALTAAYATMARDWVFKATWGHAIDQDGWGENFPTTDVLTLGVSYVLR</sequence>
<proteinExistence type="predicted"/>
<name>A0A3B1AGK4_9ZZZZ</name>
<gene>
    <name evidence="1" type="ORF">MNBD_GAMMA19-1266</name>
</gene>
<dbReference type="AlphaFoldDB" id="A0A3B1AGK4"/>
<evidence type="ECO:0000313" key="1">
    <source>
        <dbReference type="EMBL" id="VAX05059.1"/>
    </source>
</evidence>
<accession>A0A3B1AGK4</accession>
<reference evidence="1" key="1">
    <citation type="submission" date="2018-06" db="EMBL/GenBank/DDBJ databases">
        <authorList>
            <person name="Zhirakovskaya E."/>
        </authorList>
    </citation>
    <scope>NUCLEOTIDE SEQUENCE</scope>
</reference>